<sequence>MNDIQCPTSCTTIEERKSQQDLVLQLSGVSFGSEVETVSDYSPIRASTSSPSNGKAIIVNGKLVFDAKRRFKCTFPDCTKIYKKPSRLEEHERTHSGQRPFVCLVCNKSYFRDSHLQAHARSHLPEESRPFACLFSNCTKRFWTAQHLKRHCDVHTGEKPFKCNESGCTQEFSKHHQLRSHVSLIHCPPGTLPFRCTNTSCTRSFQTSQKLKSHLRTHEERRYICSHPDCIKEDQGEVFSNWRGGEVGRDWRCTESGCEKDFKSKKALAIHVKVSHLKRRDFICSYETCNVSFGYKHLLQRHISKVHYTPVEDNSTELTKTKFVPPEKNQGFNIHSPIDTLTGKAYAIQSELRIQSQDGLHCPYHILSSTDRSTRSIDAKPSCSECPFVFTRAYNLRRHLLAVHSLDIDKHQAIDIVAAMRQGNDLSTLY</sequence>
<keyword evidence="6" id="KW-0805">Transcription regulation</keyword>
<evidence type="ECO:0000256" key="9">
    <source>
        <dbReference type="PROSITE-ProRule" id="PRU00042"/>
    </source>
</evidence>
<evidence type="ECO:0000259" key="10">
    <source>
        <dbReference type="PROSITE" id="PS50157"/>
    </source>
</evidence>
<dbReference type="PANTHER" id="PTHR46179:SF13">
    <property type="entry name" value="C2H2-TYPE DOMAIN-CONTAINING PROTEIN"/>
    <property type="match status" value="1"/>
</dbReference>
<feature type="domain" description="C2H2-type" evidence="10">
    <location>
        <begin position="381"/>
        <end position="409"/>
    </location>
</feature>
<dbReference type="GO" id="GO:0000981">
    <property type="term" value="F:DNA-binding transcription factor activity, RNA polymerase II-specific"/>
    <property type="evidence" value="ECO:0007669"/>
    <property type="project" value="UniProtKB-ARBA"/>
</dbReference>
<dbReference type="GO" id="GO:0000978">
    <property type="term" value="F:RNA polymerase II cis-regulatory region sequence-specific DNA binding"/>
    <property type="evidence" value="ECO:0007669"/>
    <property type="project" value="UniProtKB-ARBA"/>
</dbReference>
<evidence type="ECO:0000256" key="4">
    <source>
        <dbReference type="ARBA" id="ARBA00022771"/>
    </source>
</evidence>
<keyword evidence="8" id="KW-0539">Nucleus</keyword>
<dbReference type="OrthoDB" id="427030at2759"/>
<keyword evidence="2" id="KW-0479">Metal-binding</keyword>
<dbReference type="InParanoid" id="A0A286UJK1"/>
<evidence type="ECO:0000256" key="1">
    <source>
        <dbReference type="ARBA" id="ARBA00004123"/>
    </source>
</evidence>
<dbReference type="Proteomes" id="UP000217199">
    <property type="component" value="Unassembled WGS sequence"/>
</dbReference>
<comment type="caution">
    <text evidence="11">The sequence shown here is derived from an EMBL/GenBank/DDBJ whole genome shotgun (WGS) entry which is preliminary data.</text>
</comment>
<evidence type="ECO:0000256" key="5">
    <source>
        <dbReference type="ARBA" id="ARBA00022833"/>
    </source>
</evidence>
<protein>
    <submittedName>
        <fullName evidence="11">Transcription factor iiia</fullName>
    </submittedName>
</protein>
<dbReference type="STRING" id="2282107.A0A286UJK1"/>
<dbReference type="Pfam" id="PF00096">
    <property type="entry name" value="zf-C2H2"/>
    <property type="match status" value="3"/>
</dbReference>
<evidence type="ECO:0000256" key="3">
    <source>
        <dbReference type="ARBA" id="ARBA00022737"/>
    </source>
</evidence>
<feature type="domain" description="C2H2-type" evidence="10">
    <location>
        <begin position="251"/>
        <end position="281"/>
    </location>
</feature>
<feature type="domain" description="C2H2-type" evidence="10">
    <location>
        <begin position="282"/>
        <end position="307"/>
    </location>
</feature>
<evidence type="ECO:0000256" key="6">
    <source>
        <dbReference type="ARBA" id="ARBA00023015"/>
    </source>
</evidence>
<feature type="domain" description="C2H2-type" evidence="10">
    <location>
        <begin position="71"/>
        <end position="100"/>
    </location>
</feature>
<feature type="domain" description="C2H2-type" evidence="10">
    <location>
        <begin position="131"/>
        <end position="160"/>
    </location>
</feature>
<keyword evidence="12" id="KW-1185">Reference proteome</keyword>
<dbReference type="FunCoup" id="A0A286UJK1">
    <property type="interactions" value="155"/>
</dbReference>
<dbReference type="Gene3D" id="3.30.160.60">
    <property type="entry name" value="Classic Zinc Finger"/>
    <property type="match status" value="6"/>
</dbReference>
<keyword evidence="3" id="KW-0677">Repeat</keyword>
<dbReference type="EMBL" id="NBII01000004">
    <property type="protein sequence ID" value="PAV19760.1"/>
    <property type="molecule type" value="Genomic_DNA"/>
</dbReference>
<evidence type="ECO:0000256" key="8">
    <source>
        <dbReference type="ARBA" id="ARBA00023242"/>
    </source>
</evidence>
<dbReference type="FunFam" id="3.30.160.60:FF:000072">
    <property type="entry name" value="zinc finger protein 143 isoform X1"/>
    <property type="match status" value="1"/>
</dbReference>
<organism evidence="11 12">
    <name type="scientific">Pyrrhoderma noxium</name>
    <dbReference type="NCBI Taxonomy" id="2282107"/>
    <lineage>
        <taxon>Eukaryota</taxon>
        <taxon>Fungi</taxon>
        <taxon>Dikarya</taxon>
        <taxon>Basidiomycota</taxon>
        <taxon>Agaricomycotina</taxon>
        <taxon>Agaricomycetes</taxon>
        <taxon>Hymenochaetales</taxon>
        <taxon>Hymenochaetaceae</taxon>
        <taxon>Pyrrhoderma</taxon>
    </lineage>
</organism>
<dbReference type="PROSITE" id="PS50157">
    <property type="entry name" value="ZINC_FINGER_C2H2_2"/>
    <property type="match status" value="8"/>
</dbReference>
<feature type="domain" description="C2H2-type" evidence="10">
    <location>
        <begin position="101"/>
        <end position="128"/>
    </location>
</feature>
<feature type="domain" description="C2H2-type" evidence="10">
    <location>
        <begin position="161"/>
        <end position="186"/>
    </location>
</feature>
<name>A0A286UJK1_9AGAM</name>
<evidence type="ECO:0000256" key="2">
    <source>
        <dbReference type="ARBA" id="ARBA00022723"/>
    </source>
</evidence>
<dbReference type="GO" id="GO:0005634">
    <property type="term" value="C:nucleus"/>
    <property type="evidence" value="ECO:0007669"/>
    <property type="project" value="TreeGrafter"/>
</dbReference>
<evidence type="ECO:0000256" key="7">
    <source>
        <dbReference type="ARBA" id="ARBA00023163"/>
    </source>
</evidence>
<feature type="domain" description="C2H2-type" evidence="10">
    <location>
        <begin position="194"/>
        <end position="223"/>
    </location>
</feature>
<gene>
    <name evidence="11" type="ORF">PNOK_0469400</name>
</gene>
<keyword evidence="5" id="KW-0862">Zinc</keyword>
<dbReference type="PROSITE" id="PS00028">
    <property type="entry name" value="ZINC_FINGER_C2H2_1"/>
    <property type="match status" value="8"/>
</dbReference>
<dbReference type="PANTHER" id="PTHR46179">
    <property type="entry name" value="ZINC FINGER PROTEIN"/>
    <property type="match status" value="1"/>
</dbReference>
<evidence type="ECO:0000313" key="11">
    <source>
        <dbReference type="EMBL" id="PAV19760.1"/>
    </source>
</evidence>
<keyword evidence="4 9" id="KW-0863">Zinc-finger</keyword>
<dbReference type="SUPFAM" id="SSF57667">
    <property type="entry name" value="beta-beta-alpha zinc fingers"/>
    <property type="match status" value="4"/>
</dbReference>
<accession>A0A286UJK1</accession>
<dbReference type="InterPro" id="IPR013087">
    <property type="entry name" value="Znf_C2H2_type"/>
</dbReference>
<evidence type="ECO:0000313" key="12">
    <source>
        <dbReference type="Proteomes" id="UP000217199"/>
    </source>
</evidence>
<dbReference type="GO" id="GO:0008270">
    <property type="term" value="F:zinc ion binding"/>
    <property type="evidence" value="ECO:0007669"/>
    <property type="project" value="UniProtKB-KW"/>
</dbReference>
<proteinExistence type="predicted"/>
<dbReference type="SMART" id="SM00355">
    <property type="entry name" value="ZnF_C2H2"/>
    <property type="match status" value="8"/>
</dbReference>
<dbReference type="InterPro" id="IPR036236">
    <property type="entry name" value="Znf_C2H2_sf"/>
</dbReference>
<dbReference type="InterPro" id="IPR051061">
    <property type="entry name" value="Zinc_finger_trans_reg"/>
</dbReference>
<reference evidence="11 12" key="1">
    <citation type="journal article" date="2017" name="Mol. Ecol.">
        <title>Comparative and population genomic landscape of Phellinus noxius: A hypervariable fungus causing root rot in trees.</title>
        <authorList>
            <person name="Chung C.L."/>
            <person name="Lee T.J."/>
            <person name="Akiba M."/>
            <person name="Lee H.H."/>
            <person name="Kuo T.H."/>
            <person name="Liu D."/>
            <person name="Ke H.M."/>
            <person name="Yokoi T."/>
            <person name="Roa M.B."/>
            <person name="Lu M.J."/>
            <person name="Chang Y.Y."/>
            <person name="Ann P.J."/>
            <person name="Tsai J.N."/>
            <person name="Chen C.Y."/>
            <person name="Tzean S.S."/>
            <person name="Ota Y."/>
            <person name="Hattori T."/>
            <person name="Sahashi N."/>
            <person name="Liou R.F."/>
            <person name="Kikuchi T."/>
            <person name="Tsai I.J."/>
        </authorList>
    </citation>
    <scope>NUCLEOTIDE SEQUENCE [LARGE SCALE GENOMIC DNA]</scope>
    <source>
        <strain evidence="11 12">FFPRI411160</strain>
    </source>
</reference>
<keyword evidence="7" id="KW-0804">Transcription</keyword>
<dbReference type="FunFam" id="3.30.160.60:FF:002343">
    <property type="entry name" value="Zinc finger protein 33A"/>
    <property type="match status" value="1"/>
</dbReference>
<dbReference type="AlphaFoldDB" id="A0A286UJK1"/>
<dbReference type="GO" id="GO:0003712">
    <property type="term" value="F:transcription coregulator activity"/>
    <property type="evidence" value="ECO:0007669"/>
    <property type="project" value="TreeGrafter"/>
</dbReference>
<comment type="subcellular location">
    <subcellularLocation>
        <location evidence="1">Nucleus</location>
    </subcellularLocation>
</comment>